<dbReference type="EC" id="2.5.1.15" evidence="4 9"/>
<dbReference type="GO" id="GO:0004156">
    <property type="term" value="F:dihydropteroate synthase activity"/>
    <property type="evidence" value="ECO:0007669"/>
    <property type="project" value="UniProtKB-EC"/>
</dbReference>
<evidence type="ECO:0000259" key="10">
    <source>
        <dbReference type="PROSITE" id="PS50972"/>
    </source>
</evidence>
<evidence type="ECO:0000256" key="2">
    <source>
        <dbReference type="ARBA" id="ARBA00001946"/>
    </source>
</evidence>
<dbReference type="GO" id="GO:0005829">
    <property type="term" value="C:cytosol"/>
    <property type="evidence" value="ECO:0007669"/>
    <property type="project" value="TreeGrafter"/>
</dbReference>
<keyword evidence="12" id="KW-1185">Reference proteome</keyword>
<dbReference type="PROSITE" id="PS00792">
    <property type="entry name" value="DHPS_1"/>
    <property type="match status" value="1"/>
</dbReference>
<dbReference type="PROSITE" id="PS50972">
    <property type="entry name" value="PTERIN_BINDING"/>
    <property type="match status" value="1"/>
</dbReference>
<feature type="domain" description="Pterin-binding" evidence="10">
    <location>
        <begin position="17"/>
        <end position="269"/>
    </location>
</feature>
<dbReference type="OrthoDB" id="9811744at2"/>
<evidence type="ECO:0000256" key="5">
    <source>
        <dbReference type="ARBA" id="ARBA00022679"/>
    </source>
</evidence>
<evidence type="ECO:0000313" key="12">
    <source>
        <dbReference type="Proteomes" id="UP000468650"/>
    </source>
</evidence>
<comment type="caution">
    <text evidence="11">The sequence shown here is derived from an EMBL/GenBank/DDBJ whole genome shotgun (WGS) entry which is preliminary data.</text>
</comment>
<dbReference type="NCBIfam" id="TIGR01496">
    <property type="entry name" value="DHPS"/>
    <property type="match status" value="1"/>
</dbReference>
<keyword evidence="6 9" id="KW-0479">Metal-binding</keyword>
<dbReference type="GO" id="GO:0046872">
    <property type="term" value="F:metal ion binding"/>
    <property type="evidence" value="ECO:0007669"/>
    <property type="project" value="UniProtKB-KW"/>
</dbReference>
<dbReference type="CDD" id="cd00739">
    <property type="entry name" value="DHPS"/>
    <property type="match status" value="1"/>
</dbReference>
<comment type="catalytic activity">
    <reaction evidence="1">
        <text>(7,8-dihydropterin-6-yl)methyl diphosphate + 4-aminobenzoate = 7,8-dihydropteroate + diphosphate</text>
        <dbReference type="Rhea" id="RHEA:19949"/>
        <dbReference type="ChEBI" id="CHEBI:17836"/>
        <dbReference type="ChEBI" id="CHEBI:17839"/>
        <dbReference type="ChEBI" id="CHEBI:33019"/>
        <dbReference type="ChEBI" id="CHEBI:72950"/>
        <dbReference type="EC" id="2.5.1.15"/>
    </reaction>
</comment>
<evidence type="ECO:0000256" key="6">
    <source>
        <dbReference type="ARBA" id="ARBA00022723"/>
    </source>
</evidence>
<dbReference type="InterPro" id="IPR006390">
    <property type="entry name" value="DHP_synth_dom"/>
</dbReference>
<evidence type="ECO:0000256" key="1">
    <source>
        <dbReference type="ARBA" id="ARBA00000012"/>
    </source>
</evidence>
<dbReference type="InterPro" id="IPR000489">
    <property type="entry name" value="Pterin-binding_dom"/>
</dbReference>
<dbReference type="Proteomes" id="UP000468650">
    <property type="component" value="Unassembled WGS sequence"/>
</dbReference>
<dbReference type="InterPro" id="IPR045031">
    <property type="entry name" value="DHP_synth-like"/>
</dbReference>
<name>A0A6N6RG33_9FLAO</name>
<dbReference type="SUPFAM" id="SSF51717">
    <property type="entry name" value="Dihydropteroate synthetase-like"/>
    <property type="match status" value="1"/>
</dbReference>
<dbReference type="Pfam" id="PF00809">
    <property type="entry name" value="Pterin_bind"/>
    <property type="match status" value="1"/>
</dbReference>
<dbReference type="UniPathway" id="UPA00077">
    <property type="reaction ID" value="UER00156"/>
</dbReference>
<dbReference type="GO" id="GO:0046654">
    <property type="term" value="P:tetrahydrofolate biosynthetic process"/>
    <property type="evidence" value="ECO:0007669"/>
    <property type="project" value="UniProtKB-UniPathway"/>
</dbReference>
<comment type="similarity">
    <text evidence="9">Belongs to the DHPS family.</text>
</comment>
<dbReference type="EMBL" id="WBVO01000006">
    <property type="protein sequence ID" value="KAB2810029.1"/>
    <property type="molecule type" value="Genomic_DNA"/>
</dbReference>
<dbReference type="Gene3D" id="3.20.20.20">
    <property type="entry name" value="Dihydropteroate synthase-like"/>
    <property type="match status" value="1"/>
</dbReference>
<dbReference type="AlphaFoldDB" id="A0A6N6RG33"/>
<keyword evidence="5 9" id="KW-0808">Transferase</keyword>
<protein>
    <recommendedName>
        <fullName evidence="4 9">Dihydropteroate synthase</fullName>
        <shortName evidence="9">DHPS</shortName>
        <ecNumber evidence="4 9">2.5.1.15</ecNumber>
    </recommendedName>
    <alternativeName>
        <fullName evidence="9">Dihydropteroate pyrophosphorylase</fullName>
    </alternativeName>
</protein>
<accession>A0A6N6RG33</accession>
<evidence type="ECO:0000256" key="8">
    <source>
        <dbReference type="ARBA" id="ARBA00022909"/>
    </source>
</evidence>
<evidence type="ECO:0000313" key="11">
    <source>
        <dbReference type="EMBL" id="KAB2810029.1"/>
    </source>
</evidence>
<dbReference type="PANTHER" id="PTHR20941:SF1">
    <property type="entry name" value="FOLIC ACID SYNTHESIS PROTEIN FOL1"/>
    <property type="match status" value="1"/>
</dbReference>
<evidence type="ECO:0000256" key="3">
    <source>
        <dbReference type="ARBA" id="ARBA00004763"/>
    </source>
</evidence>
<organism evidence="11 12">
    <name type="scientific">Phaeocystidibacter luteus</name>
    <dbReference type="NCBI Taxonomy" id="911197"/>
    <lineage>
        <taxon>Bacteria</taxon>
        <taxon>Pseudomonadati</taxon>
        <taxon>Bacteroidota</taxon>
        <taxon>Flavobacteriia</taxon>
        <taxon>Flavobacteriales</taxon>
        <taxon>Phaeocystidibacteraceae</taxon>
        <taxon>Phaeocystidibacter</taxon>
    </lineage>
</organism>
<comment type="pathway">
    <text evidence="3 9">Cofactor biosynthesis; tetrahydrofolate biosynthesis; 7,8-dihydrofolate from 2-amino-4-hydroxy-6-hydroxymethyl-7,8-dihydropteridine diphosphate and 4-aminobenzoate: step 1/2.</text>
</comment>
<gene>
    <name evidence="11" type="primary">folP</name>
    <name evidence="11" type="ORF">F8C67_09125</name>
</gene>
<comment type="cofactor">
    <cofactor evidence="2 9">
        <name>Mg(2+)</name>
        <dbReference type="ChEBI" id="CHEBI:18420"/>
    </cofactor>
</comment>
<proteinExistence type="inferred from homology"/>
<keyword evidence="8 9" id="KW-0289">Folate biosynthesis</keyword>
<evidence type="ECO:0000256" key="4">
    <source>
        <dbReference type="ARBA" id="ARBA00012458"/>
    </source>
</evidence>
<evidence type="ECO:0000256" key="7">
    <source>
        <dbReference type="ARBA" id="ARBA00022842"/>
    </source>
</evidence>
<keyword evidence="7 9" id="KW-0460">Magnesium</keyword>
<dbReference type="RefSeq" id="WP_151667530.1">
    <property type="nucleotide sequence ID" value="NZ_WBVO01000006.1"/>
</dbReference>
<evidence type="ECO:0000256" key="9">
    <source>
        <dbReference type="RuleBase" id="RU361205"/>
    </source>
</evidence>
<dbReference type="GO" id="GO:0046656">
    <property type="term" value="P:folic acid biosynthetic process"/>
    <property type="evidence" value="ECO:0007669"/>
    <property type="project" value="UniProtKB-KW"/>
</dbReference>
<reference evidence="11 12" key="1">
    <citation type="submission" date="2019-09" db="EMBL/GenBank/DDBJ databases">
        <title>Genomes of family Cryomorphaceae.</title>
        <authorList>
            <person name="Bowman J.P."/>
        </authorList>
    </citation>
    <scope>NUCLEOTIDE SEQUENCE [LARGE SCALE GENOMIC DNA]</scope>
    <source>
        <strain evidence="11 12">LMG 25704</strain>
    </source>
</reference>
<sequence>MKKTIRVGSGLIDLSSPKIMGIINLTPDSFYDGGTSSNVDDALRKAEQMLEEGADWLDIGAQSTRPKAEQIGAEAEWNRLEGPLSAIAKRFPEAILSIDTYHSAVAEKAISAGGHIINDISGGTLDAQMFETAGRLKVPYILMHIQGTPETMQENPEYDNVVVDVTRDLATKCDELIAHGVDDILIDPGFGFGKTNAHNYALLQNLEHLKAIGHPILIGLSRKSMIWKTLGCSAGEALNGTTALNMTALMHGASVLRVHDVKPAVEVRTLWQQLQNSDRRS</sequence>
<dbReference type="InterPro" id="IPR011005">
    <property type="entry name" value="Dihydropteroate_synth-like_sf"/>
</dbReference>
<dbReference type="PANTHER" id="PTHR20941">
    <property type="entry name" value="FOLATE SYNTHESIS PROTEINS"/>
    <property type="match status" value="1"/>
</dbReference>
<comment type="function">
    <text evidence="9">Catalyzes the condensation of para-aminobenzoate (pABA) with 6-hydroxymethyl-7,8-dihydropterin diphosphate (DHPt-PP) to form 7,8-dihydropteroate (H2Pte), the immediate precursor of folate derivatives.</text>
</comment>